<gene>
    <name evidence="11" type="ORF">EJP77_02620</name>
</gene>
<keyword evidence="8 9" id="KW-0472">Membrane</keyword>
<evidence type="ECO:0000256" key="9">
    <source>
        <dbReference type="RuleBase" id="RU363032"/>
    </source>
</evidence>
<feature type="transmembrane region" description="Helical" evidence="9">
    <location>
        <begin position="270"/>
        <end position="292"/>
    </location>
</feature>
<evidence type="ECO:0000259" key="10">
    <source>
        <dbReference type="PROSITE" id="PS50928"/>
    </source>
</evidence>
<dbReference type="OrthoDB" id="9774451at2"/>
<dbReference type="GO" id="GO:0022857">
    <property type="term" value="F:transmembrane transporter activity"/>
    <property type="evidence" value="ECO:0007669"/>
    <property type="project" value="InterPro"/>
</dbReference>
<dbReference type="EMBL" id="RZNX01000001">
    <property type="protein sequence ID" value="RUT36592.1"/>
    <property type="molecule type" value="Genomic_DNA"/>
</dbReference>
<organism evidence="11 12">
    <name type="scientific">Paenibacillus zeisoli</name>
    <dbReference type="NCBI Taxonomy" id="2496267"/>
    <lineage>
        <taxon>Bacteria</taxon>
        <taxon>Bacillati</taxon>
        <taxon>Bacillota</taxon>
        <taxon>Bacilli</taxon>
        <taxon>Bacillales</taxon>
        <taxon>Paenibacillaceae</taxon>
        <taxon>Paenibacillus</taxon>
    </lineage>
</organism>
<dbReference type="PROSITE" id="PS50928">
    <property type="entry name" value="ABC_TM1"/>
    <property type="match status" value="1"/>
</dbReference>
<dbReference type="Proteomes" id="UP000272464">
    <property type="component" value="Unassembled WGS sequence"/>
</dbReference>
<dbReference type="GO" id="GO:0043190">
    <property type="term" value="C:ATP-binding cassette (ABC) transporter complex"/>
    <property type="evidence" value="ECO:0007669"/>
    <property type="project" value="InterPro"/>
</dbReference>
<dbReference type="NCBIfam" id="TIGR01726">
    <property type="entry name" value="HEQRo_perm_3TM"/>
    <property type="match status" value="1"/>
</dbReference>
<evidence type="ECO:0000256" key="4">
    <source>
        <dbReference type="ARBA" id="ARBA00022475"/>
    </source>
</evidence>
<feature type="domain" description="ABC transmembrane type-1" evidence="10">
    <location>
        <begin position="268"/>
        <end position="457"/>
    </location>
</feature>
<keyword evidence="7 9" id="KW-1133">Transmembrane helix</keyword>
<comment type="caution">
    <text evidence="11">The sequence shown here is derived from an EMBL/GenBank/DDBJ whole genome shotgun (WGS) entry which is preliminary data.</text>
</comment>
<keyword evidence="4" id="KW-1003">Cell membrane</keyword>
<dbReference type="CDD" id="cd06261">
    <property type="entry name" value="TM_PBP2"/>
    <property type="match status" value="1"/>
</dbReference>
<dbReference type="Gene3D" id="1.10.3720.10">
    <property type="entry name" value="MetI-like"/>
    <property type="match status" value="1"/>
</dbReference>
<dbReference type="Pfam" id="PF00497">
    <property type="entry name" value="SBP_bac_3"/>
    <property type="match status" value="1"/>
</dbReference>
<keyword evidence="3 9" id="KW-0813">Transport</keyword>
<keyword evidence="6" id="KW-0029">Amino-acid transport</keyword>
<dbReference type="PANTHER" id="PTHR30614:SF20">
    <property type="entry name" value="GLUTAMINE TRANSPORT SYSTEM PERMEASE PROTEIN GLNP"/>
    <property type="match status" value="1"/>
</dbReference>
<dbReference type="SUPFAM" id="SSF161098">
    <property type="entry name" value="MetI-like"/>
    <property type="match status" value="1"/>
</dbReference>
<dbReference type="FunFam" id="1.10.3720.10:FF:000033">
    <property type="entry name" value="Polar amino acid ABC transporter permease"/>
    <property type="match status" value="1"/>
</dbReference>
<dbReference type="GO" id="GO:0006865">
    <property type="term" value="P:amino acid transport"/>
    <property type="evidence" value="ECO:0007669"/>
    <property type="project" value="UniProtKB-KW"/>
</dbReference>
<evidence type="ECO:0000256" key="3">
    <source>
        <dbReference type="ARBA" id="ARBA00022448"/>
    </source>
</evidence>
<evidence type="ECO:0000256" key="2">
    <source>
        <dbReference type="ARBA" id="ARBA00010072"/>
    </source>
</evidence>
<proteinExistence type="inferred from homology"/>
<dbReference type="InterPro" id="IPR043429">
    <property type="entry name" value="ArtM/GltK/GlnP/TcyL/YhdX-like"/>
</dbReference>
<evidence type="ECO:0000256" key="5">
    <source>
        <dbReference type="ARBA" id="ARBA00022692"/>
    </source>
</evidence>
<sequence length="470" mass="51737">MTYSGLNRLAYAEDSTNSAKKTIVLGTSADFPPYEFHKVIDGKDQIVGFDIQIAKQIAADMGAELKIEDMSFDSLLPALTSGRVDFLISGMNPTPERKKSIDFSDVYYRANQAIMVRKADKDKYNTMDTLKGAKIGVQKSSLQEEIGQKIEGAQLTSLDKISDILMQLQTNRVDAAIIEGPVAQANLTDDFAITSAVPQVEDYGYAIGVKKNNPELLNSINATLAHLIKDGKVQEFVDEASSMVNGQQKTQDTFSFFLKYKDYYIAGIKYTLLLSILGVIFGFIIGLFISLLRMNRIAILRWIGVAYIEVLRGTPMLVQLLIIHYGLALTFHINFTALESGIITLSINSSAYLAEIFRAGIQGVDKGQMEAARSLGMSSSQAFRHIILPQAIKNVLPAIGNEFITIIKESSIVSFIGVADLMFQAQVVRGISFAGLNPLLVAAVIYFIMTFVLSKLLGVLERKLRTSDIH</sequence>
<evidence type="ECO:0000256" key="7">
    <source>
        <dbReference type="ARBA" id="ARBA00022989"/>
    </source>
</evidence>
<evidence type="ECO:0000256" key="1">
    <source>
        <dbReference type="ARBA" id="ARBA00004651"/>
    </source>
</evidence>
<dbReference type="InterPro" id="IPR001638">
    <property type="entry name" value="Solute-binding_3/MltF_N"/>
</dbReference>
<feature type="transmembrane region" description="Helical" evidence="9">
    <location>
        <begin position="439"/>
        <end position="460"/>
    </location>
</feature>
<evidence type="ECO:0000256" key="8">
    <source>
        <dbReference type="ARBA" id="ARBA00023136"/>
    </source>
</evidence>
<reference evidence="11 12" key="1">
    <citation type="submission" date="2018-12" db="EMBL/GenBank/DDBJ databases">
        <authorList>
            <person name="Sun L."/>
            <person name="Chen Z."/>
        </authorList>
    </citation>
    <scope>NUCLEOTIDE SEQUENCE [LARGE SCALE GENOMIC DNA]</scope>
    <source>
        <strain evidence="11 12">3-5-3</strain>
    </source>
</reference>
<dbReference type="InterPro" id="IPR035906">
    <property type="entry name" value="MetI-like_sf"/>
</dbReference>
<keyword evidence="12" id="KW-1185">Reference proteome</keyword>
<dbReference type="SMART" id="SM00062">
    <property type="entry name" value="PBPb"/>
    <property type="match status" value="1"/>
</dbReference>
<dbReference type="Gene3D" id="3.40.190.10">
    <property type="entry name" value="Periplasmic binding protein-like II"/>
    <property type="match status" value="2"/>
</dbReference>
<dbReference type="SUPFAM" id="SSF53850">
    <property type="entry name" value="Periplasmic binding protein-like II"/>
    <property type="match status" value="1"/>
</dbReference>
<keyword evidence="5 9" id="KW-0812">Transmembrane</keyword>
<comment type="subcellular location">
    <subcellularLocation>
        <location evidence="1 9">Cell membrane</location>
        <topology evidence="1 9">Multi-pass membrane protein</topology>
    </subcellularLocation>
</comment>
<evidence type="ECO:0000313" key="11">
    <source>
        <dbReference type="EMBL" id="RUT36592.1"/>
    </source>
</evidence>
<evidence type="ECO:0000256" key="6">
    <source>
        <dbReference type="ARBA" id="ARBA00022970"/>
    </source>
</evidence>
<dbReference type="AlphaFoldDB" id="A0A433XR38"/>
<comment type="similarity">
    <text evidence="2">Belongs to the binding-protein-dependent transport system permease family. HisMQ subfamily.</text>
</comment>
<dbReference type="PANTHER" id="PTHR30614">
    <property type="entry name" value="MEMBRANE COMPONENT OF AMINO ACID ABC TRANSPORTER"/>
    <property type="match status" value="1"/>
</dbReference>
<dbReference type="InterPro" id="IPR000515">
    <property type="entry name" value="MetI-like"/>
</dbReference>
<dbReference type="Pfam" id="PF00528">
    <property type="entry name" value="BPD_transp_1"/>
    <property type="match status" value="1"/>
</dbReference>
<dbReference type="InterPro" id="IPR010065">
    <property type="entry name" value="AA_ABC_transptr_permease_3TM"/>
</dbReference>
<protein>
    <submittedName>
        <fullName evidence="11">Transporter substrate-binding domain-containing protein</fullName>
    </submittedName>
</protein>
<accession>A0A433XR38</accession>
<evidence type="ECO:0000313" key="12">
    <source>
        <dbReference type="Proteomes" id="UP000272464"/>
    </source>
</evidence>
<name>A0A433XR38_9BACL</name>